<proteinExistence type="inferred from homology"/>
<dbReference type="AlphaFoldDB" id="A0A1C3JZN1"/>
<feature type="transmembrane region" description="Helical" evidence="7">
    <location>
        <begin position="50"/>
        <end position="75"/>
    </location>
</feature>
<feature type="transmembrane region" description="Helical" evidence="7">
    <location>
        <begin position="243"/>
        <end position="260"/>
    </location>
</feature>
<feature type="transmembrane region" description="Helical" evidence="7">
    <location>
        <begin position="266"/>
        <end position="290"/>
    </location>
</feature>
<dbReference type="Proteomes" id="UP000078558">
    <property type="component" value="Chromosome I"/>
</dbReference>
<dbReference type="EMBL" id="FLRC01000011">
    <property type="protein sequence ID" value="SBT24634.1"/>
    <property type="molecule type" value="Genomic_DNA"/>
</dbReference>
<dbReference type="Pfam" id="PF03631">
    <property type="entry name" value="Virul_fac_BrkB"/>
    <property type="match status" value="1"/>
</dbReference>
<feature type="compositionally biased region" description="Polar residues" evidence="8">
    <location>
        <begin position="427"/>
        <end position="443"/>
    </location>
</feature>
<evidence type="ECO:0000256" key="4">
    <source>
        <dbReference type="ARBA" id="ARBA00022692"/>
    </source>
</evidence>
<keyword evidence="9" id="KW-0378">Hydrolase</keyword>
<comment type="subcellular location">
    <subcellularLocation>
        <location evidence="1 7">Cell membrane</location>
        <topology evidence="1 7">Multi-pass membrane protein</topology>
    </subcellularLocation>
</comment>
<keyword evidence="4 7" id="KW-0812">Transmembrane</keyword>
<accession>A0A1C3JZN1</accession>
<name>A0A1C3JZN1_9BURK</name>
<feature type="compositionally biased region" description="Basic and acidic residues" evidence="8">
    <location>
        <begin position="445"/>
        <end position="458"/>
    </location>
</feature>
<dbReference type="NCBIfam" id="TIGR00765">
    <property type="entry name" value="yihY_not_rbn"/>
    <property type="match status" value="1"/>
</dbReference>
<feature type="region of interest" description="Disordered" evidence="8">
    <location>
        <begin position="422"/>
        <end position="458"/>
    </location>
</feature>
<evidence type="ECO:0000313" key="9">
    <source>
        <dbReference type="EMBL" id="SBT24634.1"/>
    </source>
</evidence>
<keyword evidence="3" id="KW-0997">Cell inner membrane</keyword>
<dbReference type="GO" id="GO:0016787">
    <property type="term" value="F:hydrolase activity"/>
    <property type="evidence" value="ECO:0007669"/>
    <property type="project" value="UniProtKB-KW"/>
</dbReference>
<sequence>MEHPAAPVDRTLAVPAAHASLSWRERAGSLLRFVGKRADEERLLQVASSLTFTTVLAVVPLLAVVLSLFTAFPLFNDFRVALEDFLANNLMPPAVSDNIMDHLNQFAQQASRLTTIGGAFLVVTSLMLIMTIDMAFNDIWRVTRQRPLAQRALIYWAVITLGPVLAGASLWTTSVLARESMGLAGDTMSRALELTLSYVPIVLTAIGFAALYVVVPNRKVEWKDALAGGFCTALLLELTKRGFAFYITKFPTYTVIYGAFATVPVFLLWIYLSWLAVLLGAAIAAILPYLRMGRWDINRRPGAEFIDALAVLRALYSARNQGQAARDSTALARQLRLHPDELADVMATLTSLGLVSRVQTRNRESWVLSCDPQAATLAPLVDRFLIDRGQRRLENEPEILETIAPLLAGGVSMPLEALLKPAAPQAADTTGAPTDSRSKSTISKAPDDATEENHAQSH</sequence>
<keyword evidence="11" id="KW-1185">Reference proteome</keyword>
<evidence type="ECO:0000256" key="5">
    <source>
        <dbReference type="ARBA" id="ARBA00022989"/>
    </source>
</evidence>
<evidence type="ECO:0000256" key="2">
    <source>
        <dbReference type="ARBA" id="ARBA00022475"/>
    </source>
</evidence>
<feature type="transmembrane region" description="Helical" evidence="7">
    <location>
        <begin position="197"/>
        <end position="215"/>
    </location>
</feature>
<organism evidence="9 11">
    <name type="scientific">Orrella dioscoreae</name>
    <dbReference type="NCBI Taxonomy" id="1851544"/>
    <lineage>
        <taxon>Bacteria</taxon>
        <taxon>Pseudomonadati</taxon>
        <taxon>Pseudomonadota</taxon>
        <taxon>Betaproteobacteria</taxon>
        <taxon>Burkholderiales</taxon>
        <taxon>Alcaligenaceae</taxon>
        <taxon>Orrella</taxon>
    </lineage>
</organism>
<dbReference type="GO" id="GO:0005886">
    <property type="term" value="C:plasma membrane"/>
    <property type="evidence" value="ECO:0007669"/>
    <property type="project" value="UniProtKB-SubCell"/>
</dbReference>
<reference evidence="9 11" key="1">
    <citation type="submission" date="2016-06" db="EMBL/GenBank/DDBJ databases">
        <authorList>
            <person name="Kjaerup R.B."/>
            <person name="Dalgaard T.S."/>
            <person name="Juul-Madsen H.R."/>
        </authorList>
    </citation>
    <scope>NUCLEOTIDE SEQUENCE [LARGE SCALE GENOMIC DNA]</scope>
    <source>
        <strain evidence="9">Orrdi1</strain>
    </source>
</reference>
<evidence type="ECO:0000256" key="6">
    <source>
        <dbReference type="ARBA" id="ARBA00023136"/>
    </source>
</evidence>
<evidence type="ECO:0000256" key="7">
    <source>
        <dbReference type="HAMAP-Rule" id="MF_00672"/>
    </source>
</evidence>
<feature type="transmembrane region" description="Helical" evidence="7">
    <location>
        <begin position="113"/>
        <end position="132"/>
    </location>
</feature>
<evidence type="ECO:0000256" key="1">
    <source>
        <dbReference type="ARBA" id="ARBA00004651"/>
    </source>
</evidence>
<protein>
    <recommendedName>
        <fullName evidence="7">UPF0761 membrane protein ODI_02704</fullName>
    </recommendedName>
</protein>
<dbReference type="InterPro" id="IPR023679">
    <property type="entry name" value="UPF0761_bac"/>
</dbReference>
<gene>
    <name evidence="9" type="ORF">ODI_02704</name>
    <name evidence="10" type="ORF">ODI_R2631</name>
</gene>
<dbReference type="KEGG" id="odi:ODI_R2631"/>
<evidence type="ECO:0000256" key="3">
    <source>
        <dbReference type="ARBA" id="ARBA00022519"/>
    </source>
</evidence>
<evidence type="ECO:0000313" key="10">
    <source>
        <dbReference type="EMBL" id="SOE50304.1"/>
    </source>
</evidence>
<dbReference type="EMBL" id="LT907988">
    <property type="protein sequence ID" value="SOE50304.1"/>
    <property type="molecule type" value="Genomic_DNA"/>
</dbReference>
<comment type="similarity">
    <text evidence="7">Belongs to the UPF0761 family.</text>
</comment>
<feature type="transmembrane region" description="Helical" evidence="7">
    <location>
        <begin position="153"/>
        <end position="177"/>
    </location>
</feature>
<evidence type="ECO:0000313" key="11">
    <source>
        <dbReference type="Proteomes" id="UP000078558"/>
    </source>
</evidence>
<evidence type="ECO:0000256" key="8">
    <source>
        <dbReference type="SAM" id="MobiDB-lite"/>
    </source>
</evidence>
<dbReference type="OrthoDB" id="9808671at2"/>
<dbReference type="STRING" id="1851544.ODI_02704"/>
<keyword evidence="2 7" id="KW-1003">Cell membrane</keyword>
<dbReference type="PANTHER" id="PTHR30213:SF0">
    <property type="entry name" value="UPF0761 MEMBRANE PROTEIN YIHY"/>
    <property type="match status" value="1"/>
</dbReference>
<keyword evidence="5 7" id="KW-1133">Transmembrane helix</keyword>
<reference evidence="10 11" key="2">
    <citation type="submission" date="2017-08" db="EMBL/GenBank/DDBJ databases">
        <authorList>
            <person name="de Groot N.N."/>
        </authorList>
    </citation>
    <scope>NUCLEOTIDE SEQUENCE [LARGE SCALE GENOMIC DNA]</scope>
    <source>
        <strain evidence="10">Orrdi1</strain>
    </source>
</reference>
<dbReference type="InterPro" id="IPR017039">
    <property type="entry name" value="Virul_fac_BrkB"/>
</dbReference>
<dbReference type="PANTHER" id="PTHR30213">
    <property type="entry name" value="INNER MEMBRANE PROTEIN YHJD"/>
    <property type="match status" value="1"/>
</dbReference>
<keyword evidence="6 7" id="KW-0472">Membrane</keyword>
<dbReference type="RefSeq" id="WP_082985210.1">
    <property type="nucleotide sequence ID" value="NZ_LT907988.1"/>
</dbReference>
<dbReference type="HAMAP" id="MF_00672">
    <property type="entry name" value="UPF0761"/>
    <property type="match status" value="1"/>
</dbReference>